<keyword evidence="5 12" id="KW-0963">Cytoplasm</keyword>
<keyword evidence="6 12" id="KW-0285">Flavoprotein</keyword>
<feature type="binding site" evidence="12">
    <location>
        <position position="125"/>
    </location>
    <ligand>
        <name>FMN</name>
        <dbReference type="ChEBI" id="CHEBI:58210"/>
    </ligand>
</feature>
<accession>A0A101E3A0</accession>
<evidence type="ECO:0000256" key="5">
    <source>
        <dbReference type="ARBA" id="ARBA00022490"/>
    </source>
</evidence>
<dbReference type="SUPFAM" id="SSF51395">
    <property type="entry name" value="FMN-linked oxidoreductases"/>
    <property type="match status" value="1"/>
</dbReference>
<feature type="binding site" evidence="12">
    <location>
        <position position="125"/>
    </location>
    <ligand>
        <name>substrate</name>
    </ligand>
</feature>
<evidence type="ECO:0000313" key="14">
    <source>
        <dbReference type="EMBL" id="HBT50245.1"/>
    </source>
</evidence>
<dbReference type="NCBIfam" id="NF005574">
    <property type="entry name" value="PRK07259.1"/>
    <property type="match status" value="1"/>
</dbReference>
<dbReference type="GO" id="GO:0044205">
    <property type="term" value="P:'de novo' UMP biosynthetic process"/>
    <property type="evidence" value="ECO:0007669"/>
    <property type="project" value="UniProtKB-UniRule"/>
</dbReference>
<feature type="active site" description="Nucleophile" evidence="12">
    <location>
        <position position="128"/>
    </location>
</feature>
<dbReference type="UniPathway" id="UPA00070"/>
<dbReference type="Proteomes" id="UP000264445">
    <property type="component" value="Unassembled WGS sequence"/>
</dbReference>
<comment type="catalytic activity">
    <reaction evidence="12">
        <text>(S)-dihydroorotate + A = orotate + AH2</text>
        <dbReference type="Rhea" id="RHEA:18073"/>
        <dbReference type="ChEBI" id="CHEBI:13193"/>
        <dbReference type="ChEBI" id="CHEBI:17499"/>
        <dbReference type="ChEBI" id="CHEBI:30839"/>
        <dbReference type="ChEBI" id="CHEBI:30864"/>
    </reaction>
</comment>
<evidence type="ECO:0000256" key="12">
    <source>
        <dbReference type="HAMAP-Rule" id="MF_00224"/>
    </source>
</evidence>
<dbReference type="InterPro" id="IPR050074">
    <property type="entry name" value="DHO_dehydrogenase"/>
</dbReference>
<keyword evidence="7 12" id="KW-0288">FMN</keyword>
<dbReference type="GO" id="GO:0005737">
    <property type="term" value="C:cytoplasm"/>
    <property type="evidence" value="ECO:0007669"/>
    <property type="project" value="UniProtKB-SubCell"/>
</dbReference>
<dbReference type="PIRSF" id="PIRSF000164">
    <property type="entry name" value="DHO_oxidase"/>
    <property type="match status" value="1"/>
</dbReference>
<dbReference type="InterPro" id="IPR024920">
    <property type="entry name" value="Dihydroorotate_DH_1"/>
</dbReference>
<feature type="binding site" evidence="12">
    <location>
        <position position="189"/>
    </location>
    <ligand>
        <name>FMN</name>
        <dbReference type="ChEBI" id="CHEBI:58210"/>
    </ligand>
</feature>
<keyword evidence="8 12" id="KW-0665">Pyrimidine biosynthesis</keyword>
<evidence type="ECO:0000256" key="10">
    <source>
        <dbReference type="ARBA" id="ARBA00023027"/>
    </source>
</evidence>
<feature type="binding site" evidence="12">
    <location>
        <begin position="190"/>
        <end position="191"/>
    </location>
    <ligand>
        <name>substrate</name>
    </ligand>
</feature>
<dbReference type="PROSITE" id="PS00911">
    <property type="entry name" value="DHODEHASE_1"/>
    <property type="match status" value="1"/>
</dbReference>
<dbReference type="PANTHER" id="PTHR48109:SF1">
    <property type="entry name" value="DIHYDROOROTATE DEHYDROGENASE (FUMARATE)"/>
    <property type="match status" value="1"/>
</dbReference>
<dbReference type="InterPro" id="IPR049622">
    <property type="entry name" value="Dihydroorotate_DH_I"/>
</dbReference>
<feature type="binding site" evidence="12">
    <location>
        <position position="98"/>
    </location>
    <ligand>
        <name>FMN</name>
        <dbReference type="ChEBI" id="CHEBI:58210"/>
    </ligand>
</feature>
<protein>
    <recommendedName>
        <fullName evidence="12">Dihydroorotate dehydrogenase</fullName>
        <shortName evidence="12">DHOD</shortName>
        <shortName evidence="12">DHODase</shortName>
        <shortName evidence="12">DHOdehase</shortName>
        <ecNumber evidence="12">1.3.-.-</ecNumber>
    </recommendedName>
</protein>
<feature type="binding site" evidence="12">
    <location>
        <begin position="68"/>
        <end position="72"/>
    </location>
    <ligand>
        <name>substrate</name>
    </ligand>
</feature>
<dbReference type="AlphaFoldDB" id="A0A101E3A0"/>
<dbReference type="InterPro" id="IPR033888">
    <property type="entry name" value="DHOD_1B"/>
</dbReference>
<dbReference type="GO" id="GO:0006207">
    <property type="term" value="P:'de novo' pyrimidine nucleobase biosynthetic process"/>
    <property type="evidence" value="ECO:0007669"/>
    <property type="project" value="InterPro"/>
</dbReference>
<dbReference type="EC" id="1.3.-.-" evidence="12"/>
<proteinExistence type="inferred from homology"/>
<comment type="function">
    <text evidence="1">Catalyzes the conversion of dihydroorotate to orotate with NAD(+) as electron acceptor.</text>
</comment>
<comment type="similarity">
    <text evidence="4 12">Belongs to the dihydroorotate dehydrogenase family. Type 1 subfamily.</text>
</comment>
<feature type="binding site" evidence="12">
    <location>
        <position position="44"/>
    </location>
    <ligand>
        <name>substrate</name>
    </ligand>
</feature>
<dbReference type="RefSeq" id="WP_278429525.1">
    <property type="nucleotide sequence ID" value="NZ_DOLB01000159.1"/>
</dbReference>
<dbReference type="FunFam" id="3.20.20.70:FF:000027">
    <property type="entry name" value="Dihydropyrimidine dehydrogenase [NADP(+)]"/>
    <property type="match status" value="1"/>
</dbReference>
<evidence type="ECO:0000256" key="4">
    <source>
        <dbReference type="ARBA" id="ARBA00008008"/>
    </source>
</evidence>
<evidence type="ECO:0000256" key="11">
    <source>
        <dbReference type="ARBA" id="ARBA00048996"/>
    </source>
</evidence>
<dbReference type="InterPro" id="IPR013785">
    <property type="entry name" value="Aldolase_TIM"/>
</dbReference>
<sequence>MNLSVEIGKIKLKNPVITASGTFGFGREYSEYIDLNKLGAIVVKGLTVKPREGNPPPRLFETASGILNSIGLQNPGVDAFIERELPFLKSFDVPVIVNIAGETVEEFVYMAEKLDIEGIEGIEINVSCPNVKKGGMAFGVNPDDIFDITRKVRKATSKTVIVKLTPNVTDIKVCAKAAEKGGADAISLINTVAGMAVDIDKRRPVFENVIGGLSGPAIKPIALKMVYEVVTVVSIPVIGMGGIMNYKDALEFLIVGARAIAGGTCNFVNPYCTVEIIDGIKKYMEENEIEDINEIIGSIKI</sequence>
<comment type="cofactor">
    <cofactor evidence="12">
        <name>FMN</name>
        <dbReference type="ChEBI" id="CHEBI:58210"/>
    </cofactor>
    <text evidence="12">Binds 1 FMN per subunit.</text>
</comment>
<keyword evidence="9 12" id="KW-0560">Oxidoreductase</keyword>
<dbReference type="Gene3D" id="3.20.20.70">
    <property type="entry name" value="Aldolase class I"/>
    <property type="match status" value="1"/>
</dbReference>
<dbReference type="InterPro" id="IPR001295">
    <property type="entry name" value="Dihydroorotate_DH_CS"/>
</dbReference>
<dbReference type="EMBL" id="DOLB01000159">
    <property type="protein sequence ID" value="HBT50245.1"/>
    <property type="molecule type" value="Genomic_DNA"/>
</dbReference>
<evidence type="ECO:0000256" key="1">
    <source>
        <dbReference type="ARBA" id="ARBA00003616"/>
    </source>
</evidence>
<dbReference type="CDD" id="cd04740">
    <property type="entry name" value="DHOD_1B_like"/>
    <property type="match status" value="1"/>
</dbReference>
<dbReference type="PANTHER" id="PTHR48109">
    <property type="entry name" value="DIHYDROOROTATE DEHYDROGENASE (QUINONE), MITOCHONDRIAL-RELATED"/>
    <property type="match status" value="1"/>
</dbReference>
<feature type="binding site" evidence="12">
    <location>
        <position position="20"/>
    </location>
    <ligand>
        <name>FMN</name>
        <dbReference type="ChEBI" id="CHEBI:58210"/>
    </ligand>
</feature>
<dbReference type="NCBIfam" id="TIGR01037">
    <property type="entry name" value="pyrD_sub1_fam"/>
    <property type="match status" value="1"/>
</dbReference>
<feature type="binding site" evidence="12">
    <location>
        <position position="163"/>
    </location>
    <ligand>
        <name>FMN</name>
        <dbReference type="ChEBI" id="CHEBI:58210"/>
    </ligand>
</feature>
<name>A0A101E3A0_9THEO</name>
<reference evidence="14 15" key="1">
    <citation type="journal article" date="2018" name="Nat. Biotechnol.">
        <title>A standardized bacterial taxonomy based on genome phylogeny substantially revises the tree of life.</title>
        <authorList>
            <person name="Parks D.H."/>
            <person name="Chuvochina M."/>
            <person name="Waite D.W."/>
            <person name="Rinke C."/>
            <person name="Skarshewski A."/>
            <person name="Chaumeil P.A."/>
            <person name="Hugenholtz P."/>
        </authorList>
    </citation>
    <scope>NUCLEOTIDE SEQUENCE [LARGE SCALE GENOMIC DNA]</scope>
    <source>
        <strain evidence="14">UBA12544</strain>
    </source>
</reference>
<keyword evidence="10" id="KW-0520">NAD</keyword>
<dbReference type="InterPro" id="IPR012135">
    <property type="entry name" value="Dihydroorotate_DH_1_2"/>
</dbReference>
<comment type="catalytic activity">
    <reaction evidence="11">
        <text>(S)-dihydroorotate + NAD(+) = orotate + NADH + H(+)</text>
        <dbReference type="Rhea" id="RHEA:13513"/>
        <dbReference type="ChEBI" id="CHEBI:15378"/>
        <dbReference type="ChEBI" id="CHEBI:30839"/>
        <dbReference type="ChEBI" id="CHEBI:30864"/>
        <dbReference type="ChEBI" id="CHEBI:57540"/>
        <dbReference type="ChEBI" id="CHEBI:57945"/>
        <dbReference type="EC" id="1.3.1.14"/>
    </reaction>
</comment>
<evidence type="ECO:0000256" key="3">
    <source>
        <dbReference type="ARBA" id="ARBA00004715"/>
    </source>
</evidence>
<dbReference type="InterPro" id="IPR005720">
    <property type="entry name" value="Dihydroorotate_DH_cat"/>
</dbReference>
<evidence type="ECO:0000256" key="7">
    <source>
        <dbReference type="ARBA" id="ARBA00022643"/>
    </source>
</evidence>
<evidence type="ECO:0000313" key="15">
    <source>
        <dbReference type="Proteomes" id="UP000264445"/>
    </source>
</evidence>
<evidence type="ECO:0000256" key="6">
    <source>
        <dbReference type="ARBA" id="ARBA00022630"/>
    </source>
</evidence>
<comment type="subcellular location">
    <subcellularLocation>
        <location evidence="2 12">Cytoplasm</location>
    </subcellularLocation>
</comment>
<comment type="pathway">
    <text evidence="3">Pyrimidine metabolism; UMP biosynthesis via de novo pathway; orotate from (S)-dihydroorotate (NAD(+) route): step 1/1.</text>
</comment>
<dbReference type="PROSITE" id="PS00912">
    <property type="entry name" value="DHODEHASE_2"/>
    <property type="match status" value="1"/>
</dbReference>
<dbReference type="GO" id="GO:0004589">
    <property type="term" value="F:dihydroorotate dehydrogenase (NAD+) activity"/>
    <property type="evidence" value="ECO:0007669"/>
    <property type="project" value="UniProtKB-EC"/>
</dbReference>
<evidence type="ECO:0000256" key="8">
    <source>
        <dbReference type="ARBA" id="ARBA00022975"/>
    </source>
</evidence>
<comment type="caution">
    <text evidence="14">The sequence shown here is derived from an EMBL/GenBank/DDBJ whole genome shotgun (WGS) entry which is preliminary data.</text>
</comment>
<feature type="binding site" evidence="12">
    <location>
        <begin position="44"/>
        <end position="45"/>
    </location>
    <ligand>
        <name>FMN</name>
        <dbReference type="ChEBI" id="CHEBI:58210"/>
    </ligand>
</feature>
<feature type="domain" description="Dihydroorotate dehydrogenase catalytic" evidence="13">
    <location>
        <begin position="3"/>
        <end position="284"/>
    </location>
</feature>
<evidence type="ECO:0000256" key="2">
    <source>
        <dbReference type="ARBA" id="ARBA00004496"/>
    </source>
</evidence>
<dbReference type="Pfam" id="PF01180">
    <property type="entry name" value="DHO_dh"/>
    <property type="match status" value="1"/>
</dbReference>
<organism evidence="14 15">
    <name type="scientific">Caldanaerobacter subterraneus</name>
    <dbReference type="NCBI Taxonomy" id="911092"/>
    <lineage>
        <taxon>Bacteria</taxon>
        <taxon>Bacillati</taxon>
        <taxon>Bacillota</taxon>
        <taxon>Clostridia</taxon>
        <taxon>Thermoanaerobacterales</taxon>
        <taxon>Thermoanaerobacteraceae</taxon>
        <taxon>Caldanaerobacter</taxon>
    </lineage>
</organism>
<feature type="binding site" evidence="12">
    <location>
        <position position="215"/>
    </location>
    <ligand>
        <name>FMN</name>
        <dbReference type="ChEBI" id="CHEBI:58210"/>
    </ligand>
</feature>
<feature type="binding site" evidence="12">
    <location>
        <begin position="263"/>
        <end position="264"/>
    </location>
    <ligand>
        <name>FMN</name>
        <dbReference type="ChEBI" id="CHEBI:58210"/>
    </ligand>
</feature>
<evidence type="ECO:0000259" key="13">
    <source>
        <dbReference type="Pfam" id="PF01180"/>
    </source>
</evidence>
<gene>
    <name evidence="12" type="primary">pyrD</name>
    <name evidence="14" type="ORF">DEA61_10810</name>
</gene>
<dbReference type="HAMAP" id="MF_00224">
    <property type="entry name" value="DHO_dh_type1"/>
    <property type="match status" value="1"/>
</dbReference>
<evidence type="ECO:0000256" key="9">
    <source>
        <dbReference type="ARBA" id="ARBA00023002"/>
    </source>
</evidence>
<feature type="binding site" evidence="12">
    <location>
        <begin position="241"/>
        <end position="242"/>
    </location>
    <ligand>
        <name>FMN</name>
        <dbReference type="ChEBI" id="CHEBI:58210"/>
    </ligand>
</feature>